<keyword evidence="10" id="KW-0418">Kinase</keyword>
<comment type="similarity">
    <text evidence="4">Belongs to the rifampicin phosphotransferase family.</text>
</comment>
<evidence type="ECO:0000256" key="4">
    <source>
        <dbReference type="ARBA" id="ARBA00061332"/>
    </source>
</evidence>
<evidence type="ECO:0000313" key="10">
    <source>
        <dbReference type="EMBL" id="SMC88194.1"/>
    </source>
</evidence>
<dbReference type="NCBIfam" id="NF004878">
    <property type="entry name" value="PRK06241.1-3"/>
    <property type="match status" value="1"/>
</dbReference>
<dbReference type="Pfam" id="PF00391">
    <property type="entry name" value="PEP-utilizers"/>
    <property type="match status" value="1"/>
</dbReference>
<dbReference type="PANTHER" id="PTHR43615:SF1">
    <property type="entry name" value="PPDK_N DOMAIN-CONTAINING PROTEIN"/>
    <property type="match status" value="1"/>
</dbReference>
<evidence type="ECO:0000256" key="1">
    <source>
        <dbReference type="ARBA" id="ARBA00022741"/>
    </source>
</evidence>
<keyword evidence="10" id="KW-0808">Transferase</keyword>
<dbReference type="FunFam" id="3.30.1490.20:FF:000010">
    <property type="entry name" value="Phosphoenolpyruvate synthase"/>
    <property type="match status" value="1"/>
</dbReference>
<dbReference type="InterPro" id="IPR036637">
    <property type="entry name" value="Phosphohistidine_dom_sf"/>
</dbReference>
<dbReference type="RefSeq" id="WP_084576345.1">
    <property type="nucleotide sequence ID" value="NZ_CP155572.1"/>
</dbReference>
<feature type="domain" description="PEP-utilising enzyme mobile" evidence="8">
    <location>
        <begin position="803"/>
        <end position="873"/>
    </location>
</feature>
<feature type="domain" description="Pyruvate phosphate dikinase AMP/ATP-binding" evidence="9">
    <location>
        <begin position="17"/>
        <end position="314"/>
    </location>
</feature>
<dbReference type="InterPro" id="IPR008279">
    <property type="entry name" value="PEP-util_enz_mobile_dom"/>
</dbReference>
<dbReference type="GO" id="GO:0016301">
    <property type="term" value="F:kinase activity"/>
    <property type="evidence" value="ECO:0007669"/>
    <property type="project" value="UniProtKB-KW"/>
</dbReference>
<evidence type="ECO:0000256" key="6">
    <source>
        <dbReference type="ARBA" id="ARBA00074400"/>
    </source>
</evidence>
<dbReference type="EMBL" id="FWXI01000011">
    <property type="protein sequence ID" value="SMC88194.1"/>
    <property type="molecule type" value="Genomic_DNA"/>
</dbReference>
<keyword evidence="11" id="KW-1185">Reference proteome</keyword>
<dbReference type="Gene3D" id="3.50.30.10">
    <property type="entry name" value="Phosphohistidine domain"/>
    <property type="match status" value="1"/>
</dbReference>
<dbReference type="STRING" id="112901.SAMN04488500_111110"/>
<evidence type="ECO:0000313" key="11">
    <source>
        <dbReference type="Proteomes" id="UP000192738"/>
    </source>
</evidence>
<keyword evidence="1" id="KW-0547">Nucleotide-binding</keyword>
<evidence type="ECO:0000256" key="3">
    <source>
        <dbReference type="ARBA" id="ARBA00051922"/>
    </source>
</evidence>
<proteinExistence type="inferred from homology"/>
<evidence type="ECO:0000259" key="9">
    <source>
        <dbReference type="Pfam" id="PF01326"/>
    </source>
</evidence>
<dbReference type="AlphaFoldDB" id="A0A1W2CTE1"/>
<keyword evidence="10" id="KW-0670">Pyruvate</keyword>
<evidence type="ECO:0000256" key="5">
    <source>
        <dbReference type="ARBA" id="ARBA00066332"/>
    </source>
</evidence>
<dbReference type="FunFam" id="3.50.30.10:FF:000007">
    <property type="entry name" value="Phosphoenolpyruvate synthase"/>
    <property type="match status" value="1"/>
</dbReference>
<dbReference type="NCBIfam" id="NF004879">
    <property type="entry name" value="PRK06241.1-4"/>
    <property type="match status" value="1"/>
</dbReference>
<dbReference type="NCBIfam" id="NF041857">
    <property type="entry name" value="RIF_Ptrans_rph"/>
    <property type="match status" value="1"/>
</dbReference>
<accession>A0A1W2CTE1</accession>
<dbReference type="EC" id="2.7.9.6" evidence="5"/>
<dbReference type="GO" id="GO:0005524">
    <property type="term" value="F:ATP binding"/>
    <property type="evidence" value="ECO:0007669"/>
    <property type="project" value="UniProtKB-KW"/>
</dbReference>
<dbReference type="Pfam" id="PF01326">
    <property type="entry name" value="PPDK_N"/>
    <property type="match status" value="1"/>
</dbReference>
<comment type="catalytic activity">
    <reaction evidence="3">
        <text>rifampicin + ATP + H2O = 21-phosphorifampicin + AMP + phosphate + 2 H(+)</text>
        <dbReference type="Rhea" id="RHEA:56304"/>
        <dbReference type="ChEBI" id="CHEBI:15377"/>
        <dbReference type="ChEBI" id="CHEBI:15378"/>
        <dbReference type="ChEBI" id="CHEBI:30616"/>
        <dbReference type="ChEBI" id="CHEBI:43474"/>
        <dbReference type="ChEBI" id="CHEBI:71365"/>
        <dbReference type="ChEBI" id="CHEBI:140195"/>
        <dbReference type="ChEBI" id="CHEBI:456215"/>
        <dbReference type="EC" id="2.7.9.6"/>
    </reaction>
    <physiologicalReaction direction="left-to-right" evidence="3">
        <dbReference type="Rhea" id="RHEA:56305"/>
    </physiologicalReaction>
</comment>
<evidence type="ECO:0000256" key="2">
    <source>
        <dbReference type="ARBA" id="ARBA00022840"/>
    </source>
</evidence>
<dbReference type="OrthoDB" id="9765468at2"/>
<dbReference type="NCBIfam" id="NF004877">
    <property type="entry name" value="PRK06241.1-2"/>
    <property type="match status" value="1"/>
</dbReference>
<evidence type="ECO:0000259" key="8">
    <source>
        <dbReference type="Pfam" id="PF00391"/>
    </source>
</evidence>
<reference evidence="10 11" key="1">
    <citation type="submission" date="2017-04" db="EMBL/GenBank/DDBJ databases">
        <authorList>
            <person name="Afonso C.L."/>
            <person name="Miller P.J."/>
            <person name="Scott M.A."/>
            <person name="Spackman E."/>
            <person name="Goraichik I."/>
            <person name="Dimitrov K.M."/>
            <person name="Suarez D.L."/>
            <person name="Swayne D.E."/>
        </authorList>
    </citation>
    <scope>NUCLEOTIDE SEQUENCE [LARGE SCALE GENOMIC DNA]</scope>
    <source>
        <strain evidence="10 11">DSM 5090</strain>
    </source>
</reference>
<dbReference type="Proteomes" id="UP000192738">
    <property type="component" value="Unassembled WGS sequence"/>
</dbReference>
<evidence type="ECO:0000256" key="7">
    <source>
        <dbReference type="ARBA" id="ARBA00076136"/>
    </source>
</evidence>
<dbReference type="SUPFAM" id="SSF56059">
    <property type="entry name" value="Glutathione synthetase ATP-binding domain-like"/>
    <property type="match status" value="1"/>
</dbReference>
<dbReference type="PANTHER" id="PTHR43615">
    <property type="entry name" value="PHOSPHOENOLPYRUVATE SYNTHASE-RELATED"/>
    <property type="match status" value="1"/>
</dbReference>
<dbReference type="SUPFAM" id="SSF52009">
    <property type="entry name" value="Phosphohistidine domain"/>
    <property type="match status" value="1"/>
</dbReference>
<dbReference type="InterPro" id="IPR013815">
    <property type="entry name" value="ATP_grasp_subdomain_1"/>
</dbReference>
<sequence length="879" mass="96512">MNQYVLYFSEINKSSLALVGGKGANLGELCRIPGVEVPAGFCVTTQAYADFVYTSGEFAAFMESLQFIKAESLEEIKTIGQRIRTHLESLDIPAHIEQEFVQAWKLTGSQHAYAVRSSATAEDLPGASFAGQQDTYLNIKGESELLFHVRKCWASLFTDRAIAYRAKNGFDHRKVLLSVVVQRMVFPEVSGIMFTADPVTGNRKVVSIDAAFGLGEALVSGLVNADLYKVRAGRIVKRQVAAKKLAIYPLADGGTEEREILPQQQSKQALADEAILALARVGRLIEGHFGRPQDIEWGYADGKIYIVQSRPITTLYPLPELGDATPGVFVSFGHAQMMTDPIKPLGMSIWEKTMAAIDSQYSLVPAGGRLYLDITDSLASWLGRKTAPAMYSKSDALLSSAISEAIRRRDFIATLKSRKRTAGAKSYTRKSVATIAGATFEMLFKEKIEAPDVAEIADKVIGELRRDLARQSGRDRLDFIAGHFSKGFEVFIEGIGRPVFAAWMASMLIGWLARHWLGEPSPLDELTKSVPGNVSTEMGLKLGDLADVIRPYPAALEYMKVADDATFLDSLGRVEGGTAIRPAFAAFLAKYGMRCPGEIDITRPRWRERPTQLVPAIVSHIQSAEPGEHRLRFAQGKTEAEQAAQTLLRRLKRKLGGGFKARLMGKFIRTYREFIGLREYPKYLMVSLLDEYKRAIMEEAARLVERGTVDRAEDVFYLTLEELTAAVTTGRADRGKIAALKEKYAEYEKLKPPRVLTSEGETLFGSYAPRELPAGALAGMPVSSGVVEGRARIITKLEEADLEKGDILVAPFTDPGWTPLFVSASGLVTEIGGLMTHGAVVAREYGIPAVVGVDDATHKIHDGQIIRVDGTQGFVEILE</sequence>
<dbReference type="Gene3D" id="3.30.1490.20">
    <property type="entry name" value="ATP-grasp fold, A domain"/>
    <property type="match status" value="1"/>
</dbReference>
<keyword evidence="2" id="KW-0067">ATP-binding</keyword>
<organism evidence="10 11">
    <name type="scientific">Sporomusa malonica</name>
    <dbReference type="NCBI Taxonomy" id="112901"/>
    <lineage>
        <taxon>Bacteria</taxon>
        <taxon>Bacillati</taxon>
        <taxon>Bacillota</taxon>
        <taxon>Negativicutes</taxon>
        <taxon>Selenomonadales</taxon>
        <taxon>Sporomusaceae</taxon>
        <taxon>Sporomusa</taxon>
    </lineage>
</organism>
<dbReference type="InterPro" id="IPR051549">
    <property type="entry name" value="PEP_Utilizing_Enz"/>
</dbReference>
<dbReference type="InterPro" id="IPR002192">
    <property type="entry name" value="PPDK_AMP/ATP-bd"/>
</dbReference>
<dbReference type="Gene3D" id="3.30.470.20">
    <property type="entry name" value="ATP-grasp fold, B domain"/>
    <property type="match status" value="1"/>
</dbReference>
<gene>
    <name evidence="10" type="ORF">SAMN04488500_111110</name>
</gene>
<name>A0A1W2CTE1_9FIRM</name>
<protein>
    <recommendedName>
        <fullName evidence="6">Rifampicin phosphotransferase</fullName>
        <ecNumber evidence="5">2.7.9.6</ecNumber>
    </recommendedName>
    <alternativeName>
        <fullName evidence="7">Rifampin phosphotransferase</fullName>
    </alternativeName>
</protein>